<accession>A0ACC2IT59</accession>
<evidence type="ECO:0000313" key="1">
    <source>
        <dbReference type="EMBL" id="KAJ8118343.1"/>
    </source>
</evidence>
<name>A0ACC2IT59_9PLEO</name>
<comment type="caution">
    <text evidence="1">The sequence shown here is derived from an EMBL/GenBank/DDBJ whole genome shotgun (WGS) entry which is preliminary data.</text>
</comment>
<organism evidence="1 2">
    <name type="scientific">Boeremia exigua</name>
    <dbReference type="NCBI Taxonomy" id="749465"/>
    <lineage>
        <taxon>Eukaryota</taxon>
        <taxon>Fungi</taxon>
        <taxon>Dikarya</taxon>
        <taxon>Ascomycota</taxon>
        <taxon>Pezizomycotina</taxon>
        <taxon>Dothideomycetes</taxon>
        <taxon>Pleosporomycetidae</taxon>
        <taxon>Pleosporales</taxon>
        <taxon>Pleosporineae</taxon>
        <taxon>Didymellaceae</taxon>
        <taxon>Boeremia</taxon>
    </lineage>
</organism>
<gene>
    <name evidence="1" type="ORF">OPT61_g658</name>
</gene>
<evidence type="ECO:0000313" key="2">
    <source>
        <dbReference type="Proteomes" id="UP001153331"/>
    </source>
</evidence>
<dbReference type="EMBL" id="JAPHNI010000022">
    <property type="protein sequence ID" value="KAJ8118343.1"/>
    <property type="molecule type" value="Genomic_DNA"/>
</dbReference>
<protein>
    <submittedName>
        <fullName evidence="1">Uncharacterized protein</fullName>
    </submittedName>
</protein>
<dbReference type="Proteomes" id="UP001153331">
    <property type="component" value="Unassembled WGS sequence"/>
</dbReference>
<sequence length="723" mass="79752">MSLSSKSDTARGPETAASHSAPTPKRRRLNLACNYCRSRKTRCDEQKPSCHACLAAGLACITTDPRKPNRPVERRKAGKDGKAPDSTLSIEPVQTPEQGIPLQHTVSNTSPESASTAATDGVSVEGLHARVGEEHQQPADDNDNAHNNVVGQTFRGLLPILKHEVSSTGIDILTGWLNVASFRLGLGQRFGLRSPRASDQYHNMFPTPAPPVIEHPESLTRVANYFQNVHPIYPILDKEGVYATLNRLQSNDILTLVSIPEYLPHVVSALVVLDLGSDGNTTAESDRHGIYAFLKDLLGRLIGRPTLLKIKALFLLALDMYYHDDLASVWSTLTLCISMATAVGLGRSRNVLTADVTYSKEDGMRIWWSIVILENLVAFETGRRSSVSVLSANALAGYDRRTAQERPEEVSFFSTIIGFAKLLGEIGTRCIDIRDREEVSGKDQIQGLVAEKVKITGESCVQLIKWAETLPDHLRPGSDLIYDRRTFPHAAFISIHYYNALLVLTRNSLLISETALRDTTEVISKNQPWGYVIRNGQPMVASTARKLVKLFIEAGESGTTLLLPHTNASLHALYVLAVHLMRQPDTMLRKTDLDLIKSAAYFAKNRMRAGSSSMQRLCSVLSDLDKILEHGTYSDLGARMSANTTPSRPHSVYPPESDALNQSLPSGGSDISMYTLPDTEGSSTEEFLGRIPELDDYNNDYLYYYGMEIGTWIGLDSMRWDAA</sequence>
<proteinExistence type="predicted"/>
<keyword evidence="2" id="KW-1185">Reference proteome</keyword>
<reference evidence="1" key="1">
    <citation type="submission" date="2022-11" db="EMBL/GenBank/DDBJ databases">
        <title>Genome Sequence of Boeremia exigua.</title>
        <authorList>
            <person name="Buettner E."/>
        </authorList>
    </citation>
    <scope>NUCLEOTIDE SEQUENCE</scope>
    <source>
        <strain evidence="1">CU02</strain>
    </source>
</reference>